<accession>A0A1H2HTR1</accession>
<protein>
    <submittedName>
        <fullName evidence="1">Uncharacterized protein</fullName>
    </submittedName>
</protein>
<dbReference type="STRING" id="419479.SAMN04488563_1242"/>
<keyword evidence="2" id="KW-1185">Reference proteome</keyword>
<dbReference type="OrthoDB" id="4077754at2"/>
<evidence type="ECO:0000313" key="2">
    <source>
        <dbReference type="Proteomes" id="UP000182977"/>
    </source>
</evidence>
<proteinExistence type="predicted"/>
<organism evidence="1 2">
    <name type="scientific">Jiangella alkaliphila</name>
    <dbReference type="NCBI Taxonomy" id="419479"/>
    <lineage>
        <taxon>Bacteria</taxon>
        <taxon>Bacillati</taxon>
        <taxon>Actinomycetota</taxon>
        <taxon>Actinomycetes</taxon>
        <taxon>Jiangellales</taxon>
        <taxon>Jiangellaceae</taxon>
        <taxon>Jiangella</taxon>
    </lineage>
</organism>
<evidence type="ECO:0000313" key="1">
    <source>
        <dbReference type="EMBL" id="SDU35184.1"/>
    </source>
</evidence>
<dbReference type="InterPro" id="IPR048868">
    <property type="entry name" value="OGG-like_put"/>
</dbReference>
<gene>
    <name evidence="1" type="ORF">SAMN04488563_1242</name>
</gene>
<dbReference type="AlphaFoldDB" id="A0A1H2HTR1"/>
<dbReference type="Pfam" id="PF21790">
    <property type="entry name" value="OGG"/>
    <property type="match status" value="1"/>
</dbReference>
<dbReference type="EMBL" id="LT629791">
    <property type="protein sequence ID" value="SDU35184.1"/>
    <property type="molecule type" value="Genomic_DNA"/>
</dbReference>
<name>A0A1H2HTR1_9ACTN</name>
<dbReference type="RefSeq" id="WP_052762126.1">
    <property type="nucleotide sequence ID" value="NZ_KQ061220.1"/>
</dbReference>
<dbReference type="Proteomes" id="UP000182977">
    <property type="component" value="Chromosome I"/>
</dbReference>
<sequence length="255" mass="28320">MVRTISGTGLPAALPALIDKYRDAQPRPVRYRPPNWTAVLYHVQPQLDVTALLRNRTYTTPLDGSKAKDRTVTFAGVLAACRAMDIGNQREVLQTFVLTMAWASAGAVNPTLRATARALEDPDRAHRVLSDSVRRLRSAETLHDGALEENHRAWSLRGVGQSPASRWWAAAGRVDGRSWQPLVLDDRVYATLNRTLLIGGTARLASSRHRAARYRAYVDTVHRWAVELRLEGRDADAERVVFVLERHDGGSTPSA</sequence>
<reference evidence="2" key="1">
    <citation type="submission" date="2016-10" db="EMBL/GenBank/DDBJ databases">
        <authorList>
            <person name="Varghese N."/>
            <person name="Submissions S."/>
        </authorList>
    </citation>
    <scope>NUCLEOTIDE SEQUENCE [LARGE SCALE GENOMIC DNA]</scope>
    <source>
        <strain evidence="2">DSM 45079</strain>
    </source>
</reference>